<dbReference type="InterPro" id="IPR011990">
    <property type="entry name" value="TPR-like_helical_dom_sf"/>
</dbReference>
<dbReference type="SUPFAM" id="SSF56399">
    <property type="entry name" value="ADP-ribosylation"/>
    <property type="match status" value="1"/>
</dbReference>
<evidence type="ECO:0000256" key="3">
    <source>
        <dbReference type="ARBA" id="ARBA00022679"/>
    </source>
</evidence>
<evidence type="ECO:0000313" key="10">
    <source>
        <dbReference type="EMBL" id="CAF0890403.1"/>
    </source>
</evidence>
<dbReference type="Gene3D" id="1.25.40.10">
    <property type="entry name" value="Tetratricopeptide repeat domain"/>
    <property type="match status" value="2"/>
</dbReference>
<keyword evidence="5" id="KW-0677">Repeat</keyword>
<evidence type="ECO:0000256" key="6">
    <source>
        <dbReference type="ARBA" id="ARBA00022803"/>
    </source>
</evidence>
<dbReference type="InterPro" id="IPR000768">
    <property type="entry name" value="ART"/>
</dbReference>
<dbReference type="InterPro" id="IPR019734">
    <property type="entry name" value="TPR_rpt"/>
</dbReference>
<dbReference type="EMBL" id="CAJNOK010003169">
    <property type="protein sequence ID" value="CAF0890403.1"/>
    <property type="molecule type" value="Genomic_DNA"/>
</dbReference>
<keyword evidence="9" id="KW-0520">NAD</keyword>
<evidence type="ECO:0000256" key="2">
    <source>
        <dbReference type="ARBA" id="ARBA00022676"/>
    </source>
</evidence>
<dbReference type="Gene3D" id="3.90.176.10">
    <property type="entry name" value="Toxin ADP-ribosyltransferase, Chain A, domain 1"/>
    <property type="match status" value="1"/>
</dbReference>
<protein>
    <recommendedName>
        <fullName evidence="9">NAD(P)(+)--arginine ADP-ribosyltransferase</fullName>
        <ecNumber evidence="9">2.4.2.31</ecNumber>
    </recommendedName>
    <alternativeName>
        <fullName evidence="9">Mono(ADP-ribosyl)transferase</fullName>
    </alternativeName>
</protein>
<reference evidence="11" key="1">
    <citation type="submission" date="2021-02" db="EMBL/GenBank/DDBJ databases">
        <authorList>
            <person name="Nowell W R."/>
        </authorList>
    </citation>
    <scope>NUCLEOTIDE SEQUENCE</scope>
</reference>
<dbReference type="PANTHER" id="PTHR45641:SF19">
    <property type="entry name" value="NEPHROCYSTIN-3"/>
    <property type="match status" value="1"/>
</dbReference>
<comment type="similarity">
    <text evidence="1 9">Belongs to the Arg-specific ADP-ribosyltransferase family.</text>
</comment>
<evidence type="ECO:0000256" key="5">
    <source>
        <dbReference type="ARBA" id="ARBA00022737"/>
    </source>
</evidence>
<keyword evidence="9" id="KW-0521">NADP</keyword>
<dbReference type="AlphaFoldDB" id="A0A8S2HQU5"/>
<dbReference type="SUPFAM" id="SSF81901">
    <property type="entry name" value="HCP-like"/>
    <property type="match status" value="1"/>
</dbReference>
<evidence type="ECO:0000313" key="12">
    <source>
        <dbReference type="Proteomes" id="UP000682733"/>
    </source>
</evidence>
<dbReference type="Pfam" id="PF01129">
    <property type="entry name" value="ART"/>
    <property type="match status" value="1"/>
</dbReference>
<evidence type="ECO:0000256" key="8">
    <source>
        <dbReference type="PROSITE-ProRule" id="PRU00339"/>
    </source>
</evidence>
<keyword evidence="2 9" id="KW-0328">Glycosyltransferase</keyword>
<evidence type="ECO:0000256" key="1">
    <source>
        <dbReference type="ARBA" id="ARBA00009558"/>
    </source>
</evidence>
<dbReference type="Proteomes" id="UP000682733">
    <property type="component" value="Unassembled WGS sequence"/>
</dbReference>
<comment type="caution">
    <text evidence="11">The sequence shown here is derived from an EMBL/GenBank/DDBJ whole genome shotgun (WGS) entry which is preliminary data.</text>
</comment>
<dbReference type="EMBL" id="CAJOBA010003171">
    <property type="protein sequence ID" value="CAF3672814.1"/>
    <property type="molecule type" value="Genomic_DNA"/>
</dbReference>
<gene>
    <name evidence="10" type="ORF">OVA965_LOCUS9095</name>
    <name evidence="11" type="ORF">TMI583_LOCUS9094</name>
</gene>
<keyword evidence="4" id="KW-0548">Nucleotidyltransferase</keyword>
<accession>A0A8S2HQU5</accession>
<evidence type="ECO:0000256" key="9">
    <source>
        <dbReference type="RuleBase" id="RU361228"/>
    </source>
</evidence>
<dbReference type="EC" id="2.4.2.31" evidence="9"/>
<sequence length="760" mass="89135">MDIADLESRATIKFTNGDPHFNPEEALLFPHQCADVLNVKPDDKIRYKQELTLIWFEKGLVMLENNEWQQLKQTLQRLNNYLLFYNDSQQLIDYIQTGQTEHILLIINGECDNDLLAFIQENFVAEEMKNSTKQIDLVLVLTSVNKKNESYPMEDNEEAKSDMIMTCRKYYENINRVSDIIPVNENIIASQIKQINEYEQHYTSDKAIQWYTKDSFVYRLINKALRTQNLDLLYMMRFHIRDLSKCLRTKHQELSKLIGNNDTDQFTLYRGQCGINIAEQYEKSIRKIITTNGYFSTTSSINVAKMFGAVGQQLSASNHQSILFEININLKSILSSKVTVADIHLSSEIGEEDEYLFDLNATFKVEDVQKESENNIPYLKIKLSIVDDKGEECITNNIKLRQSYDATGFAMKFDVAFDVNVFDTIIRLLNLCNRFRLFDHYMLHKSTYVEADDEPMNYYCIGVKLFNQINGASDKEIYENVLLYFTLSYEMLLNDNRIHDSLWPLRGLGYINYKLDKYLQSYDHYKNALSIMKDDDFNVATCNYCIGLIFDEMKQYDEALKHYKIVLEMEDRTFPIFVAVCCLQIGRLLEKVQKNFFLSREYFERALSLFENKVFPHDYVNLALSPAVIGNCYYFTECFQRIIQFYSTDECPFDSYGLAHKYIGQIIYDIGKNYKQALEHLYLAAKFYETKFKNDLELAECYRFISQIYLKQEKYHQALDYTLKELKLLLQPKELAASVKQATTNDLSFLKKKLVSCQEL</sequence>
<evidence type="ECO:0000256" key="4">
    <source>
        <dbReference type="ARBA" id="ARBA00022695"/>
    </source>
</evidence>
<dbReference type="Proteomes" id="UP000677228">
    <property type="component" value="Unassembled WGS sequence"/>
</dbReference>
<dbReference type="GO" id="GO:0016779">
    <property type="term" value="F:nucleotidyltransferase activity"/>
    <property type="evidence" value="ECO:0007669"/>
    <property type="project" value="UniProtKB-KW"/>
</dbReference>
<keyword evidence="6 8" id="KW-0802">TPR repeat</keyword>
<organism evidence="11 12">
    <name type="scientific">Didymodactylos carnosus</name>
    <dbReference type="NCBI Taxonomy" id="1234261"/>
    <lineage>
        <taxon>Eukaryota</taxon>
        <taxon>Metazoa</taxon>
        <taxon>Spiralia</taxon>
        <taxon>Gnathifera</taxon>
        <taxon>Rotifera</taxon>
        <taxon>Eurotatoria</taxon>
        <taxon>Bdelloidea</taxon>
        <taxon>Philodinida</taxon>
        <taxon>Philodinidae</taxon>
        <taxon>Didymodactylos</taxon>
    </lineage>
</organism>
<dbReference type="PROSITE" id="PS50005">
    <property type="entry name" value="TPR"/>
    <property type="match status" value="1"/>
</dbReference>
<dbReference type="PANTHER" id="PTHR45641">
    <property type="entry name" value="TETRATRICOPEPTIDE REPEAT PROTEIN (AFU_ORTHOLOGUE AFUA_6G03870)"/>
    <property type="match status" value="1"/>
</dbReference>
<evidence type="ECO:0000313" key="11">
    <source>
        <dbReference type="EMBL" id="CAF3672814.1"/>
    </source>
</evidence>
<dbReference type="SMART" id="SM00028">
    <property type="entry name" value="TPR"/>
    <property type="match status" value="4"/>
</dbReference>
<dbReference type="PROSITE" id="PS51996">
    <property type="entry name" value="TR_MART"/>
    <property type="match status" value="1"/>
</dbReference>
<name>A0A8S2HQU5_9BILA</name>
<keyword evidence="3 9" id="KW-0808">Transferase</keyword>
<feature type="repeat" description="TPR" evidence="8">
    <location>
        <begin position="540"/>
        <end position="573"/>
    </location>
</feature>
<proteinExistence type="inferred from homology"/>
<comment type="catalytic activity">
    <reaction evidence="7 9">
        <text>L-arginyl-[protein] + NAD(+) = N(omega)-(ADP-D-ribosyl)-L-arginyl-[protein] + nicotinamide + H(+)</text>
        <dbReference type="Rhea" id="RHEA:19149"/>
        <dbReference type="Rhea" id="RHEA-COMP:10532"/>
        <dbReference type="Rhea" id="RHEA-COMP:15087"/>
        <dbReference type="ChEBI" id="CHEBI:15378"/>
        <dbReference type="ChEBI" id="CHEBI:17154"/>
        <dbReference type="ChEBI" id="CHEBI:29965"/>
        <dbReference type="ChEBI" id="CHEBI:57540"/>
        <dbReference type="ChEBI" id="CHEBI:142554"/>
        <dbReference type="EC" id="2.4.2.31"/>
    </reaction>
</comment>
<dbReference type="GO" id="GO:0106274">
    <property type="term" value="F:NAD+-protein-arginine ADP-ribosyltransferase activity"/>
    <property type="evidence" value="ECO:0007669"/>
    <property type="project" value="UniProtKB-EC"/>
</dbReference>
<evidence type="ECO:0000256" key="7">
    <source>
        <dbReference type="ARBA" id="ARBA00047597"/>
    </source>
</evidence>